<keyword evidence="3" id="KW-0396">Initiation factor</keyword>
<comment type="caution">
    <text evidence="3">The sequence shown here is derived from an EMBL/GenBank/DDBJ whole genome shotgun (WGS) entry which is preliminary data.</text>
</comment>
<dbReference type="RefSeq" id="WP_150458178.1">
    <property type="nucleotide sequence ID" value="NZ_VYKK01000013.1"/>
</dbReference>
<protein>
    <submittedName>
        <fullName evidence="3">Transcription initiation factor TFIID</fullName>
    </submittedName>
</protein>
<keyword evidence="1" id="KW-0175">Coiled coil</keyword>
<dbReference type="EMBL" id="VYKK01000013">
    <property type="protein sequence ID" value="KAA9004716.1"/>
    <property type="molecule type" value="Genomic_DNA"/>
</dbReference>
<evidence type="ECO:0000313" key="4">
    <source>
        <dbReference type="Proteomes" id="UP000367750"/>
    </source>
</evidence>
<feature type="region of interest" description="Disordered" evidence="2">
    <location>
        <begin position="71"/>
        <end position="90"/>
    </location>
</feature>
<feature type="coiled-coil region" evidence="1">
    <location>
        <begin position="550"/>
        <end position="587"/>
    </location>
</feature>
<accession>A0A5J5G9E4</accession>
<dbReference type="AlphaFoldDB" id="A0A5J5G9E4"/>
<proteinExistence type="predicted"/>
<keyword evidence="3" id="KW-0648">Protein biosynthesis</keyword>
<sequence>MGRAMLEQFADGYALREEAQQGSGDGRTSIHYPALFLFLGARCEPAISPVVQSCRRKWDNAGGVLALHAAPEEASDAGEPSPGAAPKPGLPDLAVRKMALPAVGGRDPRTVRRDVWRAFQEQSAYLAGMNTALRRISNEIADYGRLYSSFDVIHLSIVTMVDDPANILLPQIALLARTVLAQSFKSVRTDLFVLISEREQAEHFGYASSAGLAFLRELDGMQASDYALTAPLLVTEDGLSIPVSHGPAPLFDLVYCLSDKNERGIVSPRGMEDNYEMISHISLLKNAVRPAGGGASAGHGPGGYGGQGGYNNAAFKSGIRGVSGRETYASAGFAEVTRPNRQIALAVLYHLLRLLAGQLRQSSGLSPRERLGLMGMDEASLRERARRLLPEPEELAEMNGLMAHTQPSFAELRRLSLREAEELLFGEGAESYFRANFEAPAGRRLEEADPERELLRSLAAMPAPPNFMQLARWTADRDEAGSVRHSLRQHMAGLRSAIATAREELAGLYAAEVGRLPIPRVPLLDKRTVRNAVRYLFEEAYGRRYGILRLETELALCRRLEDALDRLNAENGRRARLMEELEEELRAAAMEAIGRNDSDTGRNIMEYYAGVTEQVLAEAESRRGPGVWFTERMLGDPAALLDRGGEAFLRELVALCEREVLASPAFGLPFEEELLRRANVAAAYENREVLPKEELFRRLYRNLEEGAAVNVRLLQYTQEHRHEEKYFFGDSGSEFLRYALAQGETTRNYRVGFVHEERRSGVSKLNLMGGFHLEDLLYYRNGRIYYETYLQNGYELHADESGDLPPLRG</sequence>
<dbReference type="GO" id="GO:0003743">
    <property type="term" value="F:translation initiation factor activity"/>
    <property type="evidence" value="ECO:0007669"/>
    <property type="project" value="UniProtKB-KW"/>
</dbReference>
<dbReference type="Proteomes" id="UP000367750">
    <property type="component" value="Unassembled WGS sequence"/>
</dbReference>
<name>A0A5J5G9E4_9BACL</name>
<evidence type="ECO:0000256" key="2">
    <source>
        <dbReference type="SAM" id="MobiDB-lite"/>
    </source>
</evidence>
<gene>
    <name evidence="3" type="ORF">F4V43_10355</name>
</gene>
<dbReference type="OrthoDB" id="1871252at2"/>
<keyword evidence="4" id="KW-1185">Reference proteome</keyword>
<reference evidence="3 4" key="1">
    <citation type="submission" date="2019-09" db="EMBL/GenBank/DDBJ databases">
        <title>Bacillus ochoae sp. nov., Paenibacillus whitsoniae sp. nov., Paenibacillus spiritus sp. nov. Isolated from the Mars Exploration Rover during spacecraft assembly.</title>
        <authorList>
            <person name="Seuylemezian A."/>
            <person name="Vaishampayan P."/>
        </authorList>
    </citation>
    <scope>NUCLEOTIDE SEQUENCE [LARGE SCALE GENOMIC DNA]</scope>
    <source>
        <strain evidence="3 4">MER_111</strain>
    </source>
</reference>
<evidence type="ECO:0000256" key="1">
    <source>
        <dbReference type="SAM" id="Coils"/>
    </source>
</evidence>
<evidence type="ECO:0000313" key="3">
    <source>
        <dbReference type="EMBL" id="KAA9004716.1"/>
    </source>
</evidence>
<organism evidence="3 4">
    <name type="scientific">Paenibacillus spiritus</name>
    <dbReference type="NCBI Taxonomy" id="2496557"/>
    <lineage>
        <taxon>Bacteria</taxon>
        <taxon>Bacillati</taxon>
        <taxon>Bacillota</taxon>
        <taxon>Bacilli</taxon>
        <taxon>Bacillales</taxon>
        <taxon>Paenibacillaceae</taxon>
        <taxon>Paenibacillus</taxon>
    </lineage>
</organism>